<dbReference type="EMBL" id="CACRSK010000001">
    <property type="protein sequence ID" value="VYS83393.1"/>
    <property type="molecule type" value="Genomic_DNA"/>
</dbReference>
<protein>
    <submittedName>
        <fullName evidence="1">Uncharacterized protein</fullName>
    </submittedName>
</protein>
<reference evidence="1" key="1">
    <citation type="submission" date="2019-11" db="EMBL/GenBank/DDBJ databases">
        <authorList>
            <person name="Feng L."/>
        </authorList>
    </citation>
    <scope>NUCLEOTIDE SEQUENCE</scope>
    <source>
        <strain evidence="1">CUreolyticusLFYP111</strain>
    </source>
</reference>
<proteinExistence type="predicted"/>
<gene>
    <name evidence="1" type="ORF">CULFYP111_00575</name>
</gene>
<name>A0A6N2RPR7_9BACT</name>
<accession>A0A6N2RPR7</accession>
<evidence type="ECO:0000313" key="1">
    <source>
        <dbReference type="EMBL" id="VYS83393.1"/>
    </source>
</evidence>
<dbReference type="AlphaFoldDB" id="A0A6N2RPR7"/>
<organism evidence="1">
    <name type="scientific">Campylobacter ureolyticus</name>
    <dbReference type="NCBI Taxonomy" id="827"/>
    <lineage>
        <taxon>Bacteria</taxon>
        <taxon>Pseudomonadati</taxon>
        <taxon>Campylobacterota</taxon>
        <taxon>Epsilonproteobacteria</taxon>
        <taxon>Campylobacterales</taxon>
        <taxon>Campylobacteraceae</taxon>
        <taxon>Campylobacter</taxon>
    </lineage>
</organism>
<dbReference type="RefSeq" id="WP_156847036.1">
    <property type="nucleotide sequence ID" value="NZ_CACRSK010000001.1"/>
</dbReference>
<sequence length="83" mass="9949">MQNDKQQDINFICNYFYQNELLKLQGLEIFITSFLESLKKDDKEQELYNEILKGVIMLCSDMIQSLLKELRDIRDNIQETINK</sequence>